<feature type="region of interest" description="Disordered" evidence="1">
    <location>
        <begin position="344"/>
        <end position="401"/>
    </location>
</feature>
<name>A0A7C8P160_ORBOL</name>
<feature type="region of interest" description="Disordered" evidence="1">
    <location>
        <begin position="683"/>
        <end position="706"/>
    </location>
</feature>
<dbReference type="AlphaFoldDB" id="A0A7C8P160"/>
<evidence type="ECO:0000256" key="1">
    <source>
        <dbReference type="SAM" id="MobiDB-lite"/>
    </source>
</evidence>
<dbReference type="Proteomes" id="UP000480548">
    <property type="component" value="Unassembled WGS sequence"/>
</dbReference>
<comment type="caution">
    <text evidence="2">The sequence shown here is derived from an EMBL/GenBank/DDBJ whole genome shotgun (WGS) entry which is preliminary data.</text>
</comment>
<dbReference type="EMBL" id="WIQZ01000003">
    <property type="protein sequence ID" value="KAF3146114.1"/>
    <property type="molecule type" value="Genomic_DNA"/>
</dbReference>
<feature type="region of interest" description="Disordered" evidence="1">
    <location>
        <begin position="713"/>
        <end position="732"/>
    </location>
</feature>
<accession>A0A7C8P160</accession>
<protein>
    <submittedName>
        <fullName evidence="2">Uncharacterized protein</fullName>
    </submittedName>
</protein>
<sequence>MSKKGKRNMLASMFMQDSSLGDDTAAPTPFGEFADSKKPVLPTEHQRYQGYNKPRKKFRFLENLEPRISTIPGNKNNNSNISNNLQNVQCVRQPGLHVSSARNPTFLTGTELFYDMIILASRSPVARWGAFTQNINGPFTLDTEHGPKVSGFPHKDVVISSKTNTTFARIPGNIPDSIGSSLVSKTGFYNNISKKGTPGTLYSSHDMGLPHRHRSISKQGDIGPLLPGELALIILQGFDPMYTERYALNHKLVKPRFRGNPCRGPGYSFWGHGLPIKANYSNSFNQFIKEPSRTRTKRYSRNWIAGRPMPMGLSFIPLNSRLWHHLPKYVDLCGDAEPGRMYPEGSSKMYENQRKKSSGNASGYVRDKGRGDYKRKRAVDEDEENEDANPPPSKRVDRNSPEPQALRLALACPFAKADVDKNEHAYCLFIRRKNLSGIKEHLKRNHFGNKLPVDVRAAKTWDDVFDICNPHWHPTERPSPYFETGSKRSLASSSRSAASSVKSNQPEEILTPAPFENQKVPMHNELELCLSPLSGDGTSPMSRNIATPSNVHPNHCYHHFEAQSSTSRAHDSKRASLSTQVEQGMEASSWSIATTENDFEQRIPLEPRHMLDPNWFSTSSTLEGHNQHAFFPDDFGIASRDTSGNIQVPMPSNSLITSSNHSFDNPTTVNPSHLFFRQDLQDESSLPWSRNNPVSQEAETTKRTAPVHASILNRTQEHPPYSSDTTGLPVQPTPKPEVEDLKEMNQSNPYTSKGKQYLLIVTRLPQNTGSKEPRRAHRFNFENLHEFQARFEGWLRDEFTDPPFCWNKMMLFNNLEKARLENVKEVAENLEHTFIQYRSSDASLYLVSRNFHPHPPRPVTLH</sequence>
<proteinExistence type="predicted"/>
<gene>
    <name evidence="2" type="ORF">TWF703_005660</name>
</gene>
<evidence type="ECO:0000313" key="2">
    <source>
        <dbReference type="EMBL" id="KAF3146114.1"/>
    </source>
</evidence>
<feature type="compositionally biased region" description="Polar residues" evidence="1">
    <location>
        <begin position="683"/>
        <end position="698"/>
    </location>
</feature>
<reference evidence="2 3" key="1">
    <citation type="submission" date="2019-06" db="EMBL/GenBank/DDBJ databases">
        <authorList>
            <person name="Palmer J.M."/>
        </authorList>
    </citation>
    <scope>NUCLEOTIDE SEQUENCE [LARGE SCALE GENOMIC DNA]</scope>
    <source>
        <strain evidence="2 3">TWF703</strain>
    </source>
</reference>
<organism evidence="2 3">
    <name type="scientific">Orbilia oligospora</name>
    <name type="common">Nematode-trapping fungus</name>
    <name type="synonym">Arthrobotrys oligospora</name>
    <dbReference type="NCBI Taxonomy" id="2813651"/>
    <lineage>
        <taxon>Eukaryota</taxon>
        <taxon>Fungi</taxon>
        <taxon>Dikarya</taxon>
        <taxon>Ascomycota</taxon>
        <taxon>Pezizomycotina</taxon>
        <taxon>Orbiliomycetes</taxon>
        <taxon>Orbiliales</taxon>
        <taxon>Orbiliaceae</taxon>
        <taxon>Orbilia</taxon>
    </lineage>
</organism>
<evidence type="ECO:0000313" key="3">
    <source>
        <dbReference type="Proteomes" id="UP000480548"/>
    </source>
</evidence>